<dbReference type="Gene3D" id="3.30.70.330">
    <property type="match status" value="2"/>
</dbReference>
<dbReference type="CDD" id="cd12282">
    <property type="entry name" value="RRM2_TatSF1_like"/>
    <property type="match status" value="1"/>
</dbReference>
<dbReference type="GO" id="GO:0005684">
    <property type="term" value="C:U2-type spliceosomal complex"/>
    <property type="evidence" value="ECO:0007669"/>
    <property type="project" value="TreeGrafter"/>
</dbReference>
<dbReference type="Pfam" id="PF00076">
    <property type="entry name" value="RRM_1"/>
    <property type="match status" value="2"/>
</dbReference>
<dbReference type="FunFam" id="3.30.70.330:FF:000105">
    <property type="entry name" value="HIV Tat-specific factor 1 homolog"/>
    <property type="match status" value="1"/>
</dbReference>
<feature type="region of interest" description="Disordered" evidence="7">
    <location>
        <begin position="153"/>
        <end position="177"/>
    </location>
</feature>
<organism evidence="9 10">
    <name type="scientific">Ignelater luminosus</name>
    <name type="common">Cucubano</name>
    <name type="synonym">Pyrophorus luminosus</name>
    <dbReference type="NCBI Taxonomy" id="2038154"/>
    <lineage>
        <taxon>Eukaryota</taxon>
        <taxon>Metazoa</taxon>
        <taxon>Ecdysozoa</taxon>
        <taxon>Arthropoda</taxon>
        <taxon>Hexapoda</taxon>
        <taxon>Insecta</taxon>
        <taxon>Pterygota</taxon>
        <taxon>Neoptera</taxon>
        <taxon>Endopterygota</taxon>
        <taxon>Coleoptera</taxon>
        <taxon>Polyphaga</taxon>
        <taxon>Elateriformia</taxon>
        <taxon>Elateroidea</taxon>
        <taxon>Elateridae</taxon>
        <taxon>Agrypninae</taxon>
        <taxon>Pyrophorini</taxon>
        <taxon>Ignelater</taxon>
    </lineage>
</organism>
<sequence>MSENLENKSACSIEEITNTNTLENTSNDFHLSTVNSEEQPKTDCNQSINSNSNSKTPTETSDEHFKEHVHYEGDVAVYTDPSTNFQYTWCKEKQEWVARSTAVYGFEDDTHTYTDSDGVKYFWDKEKNAWFPKVDDDFMARYQLSYGFVDNTQPVKEPPKEVEDVKKPEVSPEALKLKRKAQQPEPTWFDIDDQHNTNVYVSNLPLDLTEQEFVDFMQKCGLVMRETTSGKMKVKLYTDPETKVFKGDALCTYIRIESVDLALKLLDGADLKGKRVKVERAKFQMKGKFDPSLKPKKRKKKEKEKIKRMQEKLFDWRPERMRGERAKHEKIVIVKNVFESSMFDVDVGLILEFQQDLREECSKCGNVKKVIIYDRHPEGVVQVNMKDPEEADAVVQLLNGRWFEKRQLTAEIWDGKTKYKIAETDSQISKRMENWDKFLEADDQKRDKNSKKSEETKS</sequence>
<dbReference type="InterPro" id="IPR012677">
    <property type="entry name" value="Nucleotide-bd_a/b_plait_sf"/>
</dbReference>
<dbReference type="InterPro" id="IPR034393">
    <property type="entry name" value="TatSF1-like"/>
</dbReference>
<dbReference type="PROSITE" id="PS50102">
    <property type="entry name" value="RRM"/>
    <property type="match status" value="1"/>
</dbReference>
<dbReference type="CDD" id="cd12281">
    <property type="entry name" value="RRM1_TatSF1_like"/>
    <property type="match status" value="1"/>
</dbReference>
<keyword evidence="4 6" id="KW-0694">RNA-binding</keyword>
<dbReference type="InterPro" id="IPR035979">
    <property type="entry name" value="RBD_domain_sf"/>
</dbReference>
<evidence type="ECO:0000256" key="5">
    <source>
        <dbReference type="ARBA" id="ARBA00023187"/>
    </source>
</evidence>
<dbReference type="SMART" id="SM00360">
    <property type="entry name" value="RRM"/>
    <property type="match status" value="2"/>
</dbReference>
<feature type="compositionally biased region" description="Low complexity" evidence="7">
    <location>
        <begin position="18"/>
        <end position="27"/>
    </location>
</feature>
<evidence type="ECO:0000256" key="3">
    <source>
        <dbReference type="ARBA" id="ARBA00022737"/>
    </source>
</evidence>
<feature type="region of interest" description="Disordered" evidence="7">
    <location>
        <begin position="439"/>
        <end position="458"/>
    </location>
</feature>
<dbReference type="AlphaFoldDB" id="A0A8K0DBF4"/>
<keyword evidence="2" id="KW-0507">mRNA processing</keyword>
<evidence type="ECO:0000256" key="1">
    <source>
        <dbReference type="ARBA" id="ARBA00007747"/>
    </source>
</evidence>
<feature type="compositionally biased region" description="Polar residues" evidence="7">
    <location>
        <begin position="28"/>
        <end position="59"/>
    </location>
</feature>
<dbReference type="PANTHER" id="PTHR15608">
    <property type="entry name" value="SPLICING FACTOR U2AF-ASSOCIATED PROTEIN 2"/>
    <property type="match status" value="1"/>
</dbReference>
<evidence type="ECO:0000256" key="4">
    <source>
        <dbReference type="ARBA" id="ARBA00022884"/>
    </source>
</evidence>
<dbReference type="GO" id="GO:0005686">
    <property type="term" value="C:U2 snRNP"/>
    <property type="evidence" value="ECO:0007669"/>
    <property type="project" value="TreeGrafter"/>
</dbReference>
<keyword evidence="10" id="KW-1185">Reference proteome</keyword>
<dbReference type="SUPFAM" id="SSF54928">
    <property type="entry name" value="RNA-binding domain, RBD"/>
    <property type="match status" value="2"/>
</dbReference>
<evidence type="ECO:0000256" key="2">
    <source>
        <dbReference type="ARBA" id="ARBA00022664"/>
    </source>
</evidence>
<reference evidence="9" key="1">
    <citation type="submission" date="2019-08" db="EMBL/GenBank/DDBJ databases">
        <title>The genome of the North American firefly Photinus pyralis.</title>
        <authorList>
            <consortium name="Photinus pyralis genome working group"/>
            <person name="Fallon T.R."/>
            <person name="Sander Lower S.E."/>
            <person name="Weng J.-K."/>
        </authorList>
    </citation>
    <scope>NUCLEOTIDE SEQUENCE</scope>
    <source>
        <strain evidence="9">TRF0915ILg1</strain>
        <tissue evidence="9">Whole body</tissue>
    </source>
</reference>
<evidence type="ECO:0000256" key="6">
    <source>
        <dbReference type="PROSITE-ProRule" id="PRU00176"/>
    </source>
</evidence>
<accession>A0A8K0DBF4</accession>
<evidence type="ECO:0000313" key="9">
    <source>
        <dbReference type="EMBL" id="KAF2900971.1"/>
    </source>
</evidence>
<dbReference type="Proteomes" id="UP000801492">
    <property type="component" value="Unassembled WGS sequence"/>
</dbReference>
<dbReference type="InterPro" id="IPR000504">
    <property type="entry name" value="RRM_dom"/>
</dbReference>
<name>A0A8K0DBF4_IGNLU</name>
<dbReference type="GO" id="GO:0000398">
    <property type="term" value="P:mRNA splicing, via spliceosome"/>
    <property type="evidence" value="ECO:0007669"/>
    <property type="project" value="InterPro"/>
</dbReference>
<evidence type="ECO:0000256" key="7">
    <source>
        <dbReference type="SAM" id="MobiDB-lite"/>
    </source>
</evidence>
<feature type="compositionally biased region" description="Basic and acidic residues" evidence="7">
    <location>
        <begin position="157"/>
        <end position="170"/>
    </location>
</feature>
<evidence type="ECO:0000259" key="8">
    <source>
        <dbReference type="PROSITE" id="PS50102"/>
    </source>
</evidence>
<keyword evidence="3" id="KW-0677">Repeat</keyword>
<comment type="caution">
    <text evidence="9">The sequence shown here is derived from an EMBL/GenBank/DDBJ whole genome shotgun (WGS) entry which is preliminary data.</text>
</comment>
<keyword evidence="5" id="KW-0508">mRNA splicing</keyword>
<protein>
    <recommendedName>
        <fullName evidence="8">RRM domain-containing protein</fullName>
    </recommendedName>
</protein>
<dbReference type="PANTHER" id="PTHR15608:SF0">
    <property type="entry name" value="HIV TAT-SPECIFIC FACTOR 1"/>
    <property type="match status" value="1"/>
</dbReference>
<dbReference type="InterPro" id="IPR034392">
    <property type="entry name" value="TatSF1-like_RRM1"/>
</dbReference>
<feature type="domain" description="RRM" evidence="8">
    <location>
        <begin position="197"/>
        <end position="283"/>
    </location>
</feature>
<dbReference type="GO" id="GO:0003723">
    <property type="term" value="F:RNA binding"/>
    <property type="evidence" value="ECO:0007669"/>
    <property type="project" value="UniProtKB-UniRule"/>
</dbReference>
<gene>
    <name evidence="9" type="ORF">ILUMI_05217</name>
</gene>
<feature type="region of interest" description="Disordered" evidence="7">
    <location>
        <begin position="18"/>
        <end position="64"/>
    </location>
</feature>
<dbReference type="EMBL" id="VTPC01001923">
    <property type="protein sequence ID" value="KAF2900971.1"/>
    <property type="molecule type" value="Genomic_DNA"/>
</dbReference>
<dbReference type="OrthoDB" id="10258585at2759"/>
<evidence type="ECO:0000313" key="10">
    <source>
        <dbReference type="Proteomes" id="UP000801492"/>
    </source>
</evidence>
<comment type="similarity">
    <text evidence="1">Belongs to the HTATSF1 family.</text>
</comment>
<proteinExistence type="inferred from homology"/>